<keyword evidence="3 6" id="KW-0285">Flavoprotein</keyword>
<organism evidence="10 11">
    <name type="scientific">Fulvimonas soli</name>
    <dbReference type="NCBI Taxonomy" id="155197"/>
    <lineage>
        <taxon>Bacteria</taxon>
        <taxon>Pseudomonadati</taxon>
        <taxon>Pseudomonadota</taxon>
        <taxon>Gammaproteobacteria</taxon>
        <taxon>Lysobacterales</taxon>
        <taxon>Rhodanobacteraceae</taxon>
        <taxon>Fulvimonas</taxon>
    </lineage>
</organism>
<name>A0A316IN42_9GAMM</name>
<keyword evidence="5 6" id="KW-0560">Oxidoreductase</keyword>
<evidence type="ECO:0000259" key="8">
    <source>
        <dbReference type="Pfam" id="PF02770"/>
    </source>
</evidence>
<dbReference type="Gene3D" id="1.10.540.10">
    <property type="entry name" value="Acyl-CoA dehydrogenase/oxidase, N-terminal domain"/>
    <property type="match status" value="1"/>
</dbReference>
<evidence type="ECO:0000259" key="7">
    <source>
        <dbReference type="Pfam" id="PF00441"/>
    </source>
</evidence>
<dbReference type="PANTHER" id="PTHR43292:SF4">
    <property type="entry name" value="ACYL-COA DEHYDROGENASE FADE34"/>
    <property type="match status" value="1"/>
</dbReference>
<dbReference type="OrthoDB" id="6138585at2"/>
<feature type="domain" description="Acyl-CoA oxidase/dehydrogenase middle" evidence="8">
    <location>
        <begin position="138"/>
        <end position="232"/>
    </location>
</feature>
<evidence type="ECO:0000256" key="3">
    <source>
        <dbReference type="ARBA" id="ARBA00022630"/>
    </source>
</evidence>
<dbReference type="Pfam" id="PF02771">
    <property type="entry name" value="Acyl-CoA_dh_N"/>
    <property type="match status" value="1"/>
</dbReference>
<evidence type="ECO:0000256" key="1">
    <source>
        <dbReference type="ARBA" id="ARBA00001974"/>
    </source>
</evidence>
<keyword evidence="4 6" id="KW-0274">FAD</keyword>
<evidence type="ECO:0000256" key="6">
    <source>
        <dbReference type="RuleBase" id="RU362125"/>
    </source>
</evidence>
<dbReference type="RefSeq" id="WP_109722501.1">
    <property type="nucleotide sequence ID" value="NZ_MSZV01000069.1"/>
</dbReference>
<dbReference type="InterPro" id="IPR036250">
    <property type="entry name" value="AcylCo_DH-like_C"/>
</dbReference>
<dbReference type="InterPro" id="IPR037069">
    <property type="entry name" value="AcylCoA_DH/ox_N_sf"/>
</dbReference>
<dbReference type="PANTHER" id="PTHR43292">
    <property type="entry name" value="ACYL-COA DEHYDROGENASE"/>
    <property type="match status" value="1"/>
</dbReference>
<dbReference type="InterPro" id="IPR009100">
    <property type="entry name" value="AcylCoA_DH/oxidase_NM_dom_sf"/>
</dbReference>
<dbReference type="InterPro" id="IPR052161">
    <property type="entry name" value="Mycobact_Acyl-CoA_DH"/>
</dbReference>
<proteinExistence type="inferred from homology"/>
<comment type="similarity">
    <text evidence="2 6">Belongs to the acyl-CoA dehydrogenase family.</text>
</comment>
<evidence type="ECO:0000259" key="9">
    <source>
        <dbReference type="Pfam" id="PF02771"/>
    </source>
</evidence>
<dbReference type="GO" id="GO:0016627">
    <property type="term" value="F:oxidoreductase activity, acting on the CH-CH group of donors"/>
    <property type="evidence" value="ECO:0007669"/>
    <property type="project" value="InterPro"/>
</dbReference>
<dbReference type="InterPro" id="IPR013786">
    <property type="entry name" value="AcylCoA_DH/ox_N"/>
</dbReference>
<sequence>MSSASALLEPRTAVPAEDALERYRLDARAWLAEHAPRFSGAVRRGLPLERDVALGRAWQALKAAHGYGAITLPKRYGGGGGTELQKIVFTEEELRYDLPVAYFSISLSNPVPIFLRHAPETFRQRLGPPAIRGEHIWCQLFSEPAAGSDLAALRLRAERQGDGWVLNGQKLWTSWAQIAQWGVIVTRTDPDVPKHAGLTYFFLDMRSPGISVRPIRRLVGHPDLNEVYFDNVYVPDEQRLGEVGGGFRVAIETLMIERYGITDETASSPALEALVELARRARLNGRPALADGEVRAAIARAYVERQGLRSIQKRAMEAIAAGREPGPEGAIRKLLLGRMRQQLGALALDLMGADGIRLDPQGESSRDFAHAWLDPSVRIAGGTDEVLLNTLAERVLGLPQDHRPDKGVPFRQLES</sequence>
<comment type="caution">
    <text evidence="10">The sequence shown here is derived from an EMBL/GenBank/DDBJ whole genome shotgun (WGS) entry which is preliminary data.</text>
</comment>
<dbReference type="Gene3D" id="2.40.110.10">
    <property type="entry name" value="Butyryl-CoA Dehydrogenase, subunit A, domain 2"/>
    <property type="match status" value="1"/>
</dbReference>
<evidence type="ECO:0000313" key="10">
    <source>
        <dbReference type="EMBL" id="PWK91908.1"/>
    </source>
</evidence>
<dbReference type="GO" id="GO:0005886">
    <property type="term" value="C:plasma membrane"/>
    <property type="evidence" value="ECO:0007669"/>
    <property type="project" value="TreeGrafter"/>
</dbReference>
<evidence type="ECO:0000313" key="11">
    <source>
        <dbReference type="Proteomes" id="UP000245812"/>
    </source>
</evidence>
<dbReference type="Gene3D" id="1.20.140.10">
    <property type="entry name" value="Butyryl-CoA Dehydrogenase, subunit A, domain 3"/>
    <property type="match status" value="1"/>
</dbReference>
<feature type="domain" description="Acyl-CoA dehydrogenase/oxidase N-terminal" evidence="9">
    <location>
        <begin position="23"/>
        <end position="134"/>
    </location>
</feature>
<keyword evidence="11" id="KW-1185">Reference proteome</keyword>
<evidence type="ECO:0000256" key="4">
    <source>
        <dbReference type="ARBA" id="ARBA00022827"/>
    </source>
</evidence>
<evidence type="ECO:0000256" key="2">
    <source>
        <dbReference type="ARBA" id="ARBA00009347"/>
    </source>
</evidence>
<evidence type="ECO:0000256" key="5">
    <source>
        <dbReference type="ARBA" id="ARBA00023002"/>
    </source>
</evidence>
<dbReference type="EMBL" id="QGHC01000003">
    <property type="protein sequence ID" value="PWK91908.1"/>
    <property type="molecule type" value="Genomic_DNA"/>
</dbReference>
<comment type="cofactor">
    <cofactor evidence="1 6">
        <name>FAD</name>
        <dbReference type="ChEBI" id="CHEBI:57692"/>
    </cofactor>
</comment>
<dbReference type="AlphaFoldDB" id="A0A316IN42"/>
<dbReference type="InterPro" id="IPR009075">
    <property type="entry name" value="AcylCo_DH/oxidase_C"/>
</dbReference>
<dbReference type="SUPFAM" id="SSF56645">
    <property type="entry name" value="Acyl-CoA dehydrogenase NM domain-like"/>
    <property type="match status" value="1"/>
</dbReference>
<gene>
    <name evidence="10" type="ORF">C7456_10327</name>
</gene>
<feature type="domain" description="Acyl-CoA dehydrogenase/oxidase C-terminal" evidence="7">
    <location>
        <begin position="244"/>
        <end position="396"/>
    </location>
</feature>
<accession>A0A316IN42</accession>
<dbReference type="Pfam" id="PF02770">
    <property type="entry name" value="Acyl-CoA_dh_M"/>
    <property type="match status" value="1"/>
</dbReference>
<dbReference type="SUPFAM" id="SSF47203">
    <property type="entry name" value="Acyl-CoA dehydrogenase C-terminal domain-like"/>
    <property type="match status" value="1"/>
</dbReference>
<protein>
    <submittedName>
        <fullName evidence="10">Alkylation response protein AidB-like acyl-CoA dehydrogenase</fullName>
    </submittedName>
</protein>
<dbReference type="Proteomes" id="UP000245812">
    <property type="component" value="Unassembled WGS sequence"/>
</dbReference>
<dbReference type="GO" id="GO:0050660">
    <property type="term" value="F:flavin adenine dinucleotide binding"/>
    <property type="evidence" value="ECO:0007669"/>
    <property type="project" value="InterPro"/>
</dbReference>
<dbReference type="FunFam" id="2.40.110.10:FF:000011">
    <property type="entry name" value="Acyl-CoA dehydrogenase FadE34"/>
    <property type="match status" value="1"/>
</dbReference>
<dbReference type="InterPro" id="IPR006091">
    <property type="entry name" value="Acyl-CoA_Oxase/DH_mid-dom"/>
</dbReference>
<reference evidence="10 11" key="1">
    <citation type="submission" date="2018-05" db="EMBL/GenBank/DDBJ databases">
        <title>Genomic Encyclopedia of Type Strains, Phase IV (KMG-IV): sequencing the most valuable type-strain genomes for metagenomic binning, comparative biology and taxonomic classification.</title>
        <authorList>
            <person name="Goeker M."/>
        </authorList>
    </citation>
    <scope>NUCLEOTIDE SEQUENCE [LARGE SCALE GENOMIC DNA]</scope>
    <source>
        <strain evidence="10 11">DSM 14263</strain>
    </source>
</reference>
<dbReference type="Pfam" id="PF00441">
    <property type="entry name" value="Acyl-CoA_dh_1"/>
    <property type="match status" value="1"/>
</dbReference>
<dbReference type="InterPro" id="IPR046373">
    <property type="entry name" value="Acyl-CoA_Oxase/DH_mid-dom_sf"/>
</dbReference>